<feature type="compositionally biased region" description="Basic residues" evidence="1">
    <location>
        <begin position="143"/>
        <end position="153"/>
    </location>
</feature>
<dbReference type="Proteomes" id="UP001231189">
    <property type="component" value="Unassembled WGS sequence"/>
</dbReference>
<dbReference type="EMBL" id="JAUUTY010000003">
    <property type="protein sequence ID" value="KAK1663341.1"/>
    <property type="molecule type" value="Genomic_DNA"/>
</dbReference>
<evidence type="ECO:0000259" key="2">
    <source>
        <dbReference type="Pfam" id="PF26133"/>
    </source>
</evidence>
<dbReference type="AlphaFoldDB" id="A0AAD8WIN9"/>
<keyword evidence="4" id="KW-1185">Reference proteome</keyword>
<feature type="compositionally biased region" description="Polar residues" evidence="1">
    <location>
        <begin position="501"/>
        <end position="511"/>
    </location>
</feature>
<feature type="region of interest" description="Disordered" evidence="1">
    <location>
        <begin position="93"/>
        <end position="153"/>
    </location>
</feature>
<reference evidence="3" key="1">
    <citation type="submission" date="2023-07" db="EMBL/GenBank/DDBJ databases">
        <title>A chromosome-level genome assembly of Lolium multiflorum.</title>
        <authorList>
            <person name="Chen Y."/>
            <person name="Copetti D."/>
            <person name="Kolliker R."/>
            <person name="Studer B."/>
        </authorList>
    </citation>
    <scope>NUCLEOTIDE SEQUENCE</scope>
    <source>
        <strain evidence="3">02402/16</strain>
        <tissue evidence="3">Leaf</tissue>
    </source>
</reference>
<feature type="region of interest" description="Disordered" evidence="1">
    <location>
        <begin position="489"/>
        <end position="530"/>
    </location>
</feature>
<evidence type="ECO:0000256" key="1">
    <source>
        <dbReference type="SAM" id="MobiDB-lite"/>
    </source>
</evidence>
<dbReference type="Pfam" id="PF26133">
    <property type="entry name" value="DUF8039"/>
    <property type="match status" value="1"/>
</dbReference>
<feature type="compositionally biased region" description="Basic and acidic residues" evidence="1">
    <location>
        <begin position="489"/>
        <end position="498"/>
    </location>
</feature>
<dbReference type="PANTHER" id="PTHR33018:SF34">
    <property type="entry name" value="OS02G0472350 PROTEIN"/>
    <property type="match status" value="1"/>
</dbReference>
<evidence type="ECO:0000313" key="3">
    <source>
        <dbReference type="EMBL" id="KAK1663341.1"/>
    </source>
</evidence>
<gene>
    <name evidence="3" type="ORF">QYE76_051500</name>
</gene>
<proteinExistence type="predicted"/>
<organism evidence="3 4">
    <name type="scientific">Lolium multiflorum</name>
    <name type="common">Italian ryegrass</name>
    <name type="synonym">Lolium perenne subsp. multiflorum</name>
    <dbReference type="NCBI Taxonomy" id="4521"/>
    <lineage>
        <taxon>Eukaryota</taxon>
        <taxon>Viridiplantae</taxon>
        <taxon>Streptophyta</taxon>
        <taxon>Embryophyta</taxon>
        <taxon>Tracheophyta</taxon>
        <taxon>Spermatophyta</taxon>
        <taxon>Magnoliopsida</taxon>
        <taxon>Liliopsida</taxon>
        <taxon>Poales</taxon>
        <taxon>Poaceae</taxon>
        <taxon>BOP clade</taxon>
        <taxon>Pooideae</taxon>
        <taxon>Poodae</taxon>
        <taxon>Poeae</taxon>
        <taxon>Poeae Chloroplast Group 2 (Poeae type)</taxon>
        <taxon>Loliodinae</taxon>
        <taxon>Loliinae</taxon>
        <taxon>Lolium</taxon>
    </lineage>
</organism>
<feature type="domain" description="DUF8039" evidence="2">
    <location>
        <begin position="533"/>
        <end position="625"/>
    </location>
</feature>
<comment type="caution">
    <text evidence="3">The sequence shown here is derived from an EMBL/GenBank/DDBJ whole genome shotgun (WGS) entry which is preliminary data.</text>
</comment>
<evidence type="ECO:0000313" key="4">
    <source>
        <dbReference type="Proteomes" id="UP001231189"/>
    </source>
</evidence>
<dbReference type="InterPro" id="IPR058352">
    <property type="entry name" value="DUF8039"/>
</dbReference>
<dbReference type="PANTHER" id="PTHR33018">
    <property type="entry name" value="OS10G0338966 PROTEIN-RELATED"/>
    <property type="match status" value="1"/>
</dbReference>
<protein>
    <recommendedName>
        <fullName evidence="2">DUF8039 domain-containing protein</fullName>
    </recommendedName>
</protein>
<sequence length="778" mass="87368">MENYSLLMGDISVDGDGGGVDGEAFRGHFPVPAACRNRDSYPPDLGFAMAVALEGVTHMADDRADPIRENYNAEAEAHLFGIINGDIPYVPAEEDEEEDVSSYLNLDGEGEGRQQGDDEGTDTVDGGQPSTNDDPSASGSSKKSVKTKRGKTKTLKQGVTYNIDVISPTGKPLEPEEAYTKFINQCGVVVRDSVPITVQEWHEPVKARVGSSFVSKRTKKECWRKLMEHFVLPPEYHKKDEFGNDDPEGRKRRRLVKEFALQKMATAFRTYKKNLAAQYVEKGKTPDFNGQYESLKNDWPEFVRQKKSEEFKAISDKNKANAAKKVYNHIMGPGGYRLSEPKWQKMEDDLRARGIPLGTEGWDPRAKSWWYGHGGTLDPVTGECVHRDTKFKPTQALIDAMRDAQEGKIKFNRENDALTKALGNPEHGGRVRGKGVISWKEGFSQENDPYSYRSRKRKADRDADVVARLASEFDEMKKTLNVLVQEREAAGTHEDHPADVGSQQRRSTVASTEAPATANAPTIDITAPEPPRYPVDDVKEMKECHLHYPIGNMSMKVAIGSALPCLPGALHHNNPIQDGYARVTVEDIVQGFEDLEIDIATPEGERRLGNVKRQFILWKKKFIKFPGEAPRPTSPPPTVVVAVVVVVVVLHLHLLHVSRRRPPIHLRRVSSRRPPVRLGRLFNLRELDKSIISCYVLCLGWMRKSRRRPQNAGAAEGGRRVEDGRADDDAWWWRGRTAMPWMRTIDIRVRTIPATPWTQVDSRGRARCSELGPLLETE</sequence>
<accession>A0AAD8WIN9</accession>
<name>A0AAD8WIN9_LOLMU</name>